<dbReference type="GO" id="GO:0003723">
    <property type="term" value="F:RNA binding"/>
    <property type="evidence" value="ECO:0007669"/>
    <property type="project" value="UniProtKB-UniRule"/>
</dbReference>
<name>A0A2I0VXR9_9ASPA</name>
<protein>
    <submittedName>
        <fullName evidence="3">Protein terminal ear1 like</fullName>
    </submittedName>
</protein>
<dbReference type="Gene3D" id="3.30.70.330">
    <property type="match status" value="1"/>
</dbReference>
<dbReference type="EMBL" id="KZ503118">
    <property type="protein sequence ID" value="PKU68212.1"/>
    <property type="molecule type" value="Genomic_DNA"/>
</dbReference>
<dbReference type="InterPro" id="IPR007201">
    <property type="entry name" value="Mei2-like_Rrm_C"/>
</dbReference>
<organism evidence="3 4">
    <name type="scientific">Dendrobium catenatum</name>
    <dbReference type="NCBI Taxonomy" id="906689"/>
    <lineage>
        <taxon>Eukaryota</taxon>
        <taxon>Viridiplantae</taxon>
        <taxon>Streptophyta</taxon>
        <taxon>Embryophyta</taxon>
        <taxon>Tracheophyta</taxon>
        <taxon>Spermatophyta</taxon>
        <taxon>Magnoliopsida</taxon>
        <taxon>Liliopsida</taxon>
        <taxon>Asparagales</taxon>
        <taxon>Orchidaceae</taxon>
        <taxon>Epidendroideae</taxon>
        <taxon>Malaxideae</taxon>
        <taxon>Dendrobiinae</taxon>
        <taxon>Dendrobium</taxon>
    </lineage>
</organism>
<dbReference type="InterPro" id="IPR000504">
    <property type="entry name" value="RRM_dom"/>
</dbReference>
<evidence type="ECO:0000259" key="2">
    <source>
        <dbReference type="PROSITE" id="PS50102"/>
    </source>
</evidence>
<dbReference type="Proteomes" id="UP000233837">
    <property type="component" value="Unassembled WGS sequence"/>
</dbReference>
<reference evidence="3 4" key="2">
    <citation type="journal article" date="2017" name="Nature">
        <title>The Apostasia genome and the evolution of orchids.</title>
        <authorList>
            <person name="Zhang G.Q."/>
            <person name="Liu K.W."/>
            <person name="Li Z."/>
            <person name="Lohaus R."/>
            <person name="Hsiao Y.Y."/>
            <person name="Niu S.C."/>
            <person name="Wang J.Y."/>
            <person name="Lin Y.C."/>
            <person name="Xu Q."/>
            <person name="Chen L.J."/>
            <person name="Yoshida K."/>
            <person name="Fujiwara S."/>
            <person name="Wang Z.W."/>
            <person name="Zhang Y.Q."/>
            <person name="Mitsuda N."/>
            <person name="Wang M."/>
            <person name="Liu G.H."/>
            <person name="Pecoraro L."/>
            <person name="Huang H.X."/>
            <person name="Xiao X.J."/>
            <person name="Lin M."/>
            <person name="Wu X.Y."/>
            <person name="Wu W.L."/>
            <person name="Chen Y.Y."/>
            <person name="Chang S.B."/>
            <person name="Sakamoto S."/>
            <person name="Ohme-Takagi M."/>
            <person name="Yagi M."/>
            <person name="Zeng S.J."/>
            <person name="Shen C.Y."/>
            <person name="Yeh C.M."/>
            <person name="Luo Y.B."/>
            <person name="Tsai W.C."/>
            <person name="Van de Peer Y."/>
            <person name="Liu Z.J."/>
        </authorList>
    </citation>
    <scope>NUCLEOTIDE SEQUENCE [LARGE SCALE GENOMIC DNA]</scope>
    <source>
        <tissue evidence="3">The whole plant</tissue>
    </source>
</reference>
<dbReference type="Pfam" id="PF04059">
    <property type="entry name" value="RRM_2"/>
    <property type="match status" value="1"/>
</dbReference>
<reference evidence="3 4" key="1">
    <citation type="journal article" date="2016" name="Sci. Rep.">
        <title>The Dendrobium catenatum Lindl. genome sequence provides insights into polysaccharide synthase, floral development and adaptive evolution.</title>
        <authorList>
            <person name="Zhang G.Q."/>
            <person name="Xu Q."/>
            <person name="Bian C."/>
            <person name="Tsai W.C."/>
            <person name="Yeh C.M."/>
            <person name="Liu K.W."/>
            <person name="Yoshida K."/>
            <person name="Zhang L.S."/>
            <person name="Chang S.B."/>
            <person name="Chen F."/>
            <person name="Shi Y."/>
            <person name="Su Y.Y."/>
            <person name="Zhang Y.Q."/>
            <person name="Chen L.J."/>
            <person name="Yin Y."/>
            <person name="Lin M."/>
            <person name="Huang H."/>
            <person name="Deng H."/>
            <person name="Wang Z.W."/>
            <person name="Zhu S.L."/>
            <person name="Zhao X."/>
            <person name="Deng C."/>
            <person name="Niu S.C."/>
            <person name="Huang J."/>
            <person name="Wang M."/>
            <person name="Liu G.H."/>
            <person name="Yang H.J."/>
            <person name="Xiao X.J."/>
            <person name="Hsiao Y.Y."/>
            <person name="Wu W.L."/>
            <person name="Chen Y.Y."/>
            <person name="Mitsuda N."/>
            <person name="Ohme-Takagi M."/>
            <person name="Luo Y.B."/>
            <person name="Van de Peer Y."/>
            <person name="Liu Z.J."/>
        </authorList>
    </citation>
    <scope>NUCLEOTIDE SEQUENCE [LARGE SCALE GENOMIC DNA]</scope>
    <source>
        <tissue evidence="3">The whole plant</tissue>
    </source>
</reference>
<evidence type="ECO:0000313" key="4">
    <source>
        <dbReference type="Proteomes" id="UP000233837"/>
    </source>
</evidence>
<dbReference type="SUPFAM" id="SSF54928">
    <property type="entry name" value="RNA-binding domain, RBD"/>
    <property type="match status" value="1"/>
</dbReference>
<evidence type="ECO:0000313" key="3">
    <source>
        <dbReference type="EMBL" id="PKU68212.1"/>
    </source>
</evidence>
<feature type="domain" description="RRM" evidence="2">
    <location>
        <begin position="189"/>
        <end position="280"/>
    </location>
</feature>
<sequence length="339" mass="38288">MATVLNPHAPLFFPNATAADDELSIIYPPCRPLPPQIFPAFIPQRYDHSCISKGTIFFHPSLIYYHYSSPSCFPNFSYYIPPPKYSVTTLIEPEMAEMSGALPRLVDELGGVEERRFPIEAKAMDEPSMRTVSSSCFSIRGFRGRYGCRQLIKRNSQLWVPKSSSSFDSPQEAAFPPPDDSQFCEGAKSTVMIKNIPNKISRKQLLDLLDQHCRVQNQKIKDEGSVTASSEFDFLYLPMDFISGNNLGYAFVNFTSSVAAKRLYQDMHMMPWNTFGSRKICEITHAKIQGLEELVKHFRRSLFTCSSTEYLPVQFQPSRDGSCDPAEQLVGKLAQLSLS</sequence>
<keyword evidence="1" id="KW-0694">RNA-binding</keyword>
<dbReference type="AlphaFoldDB" id="A0A2I0VXR9"/>
<dbReference type="InterPro" id="IPR035979">
    <property type="entry name" value="RBD_domain_sf"/>
</dbReference>
<dbReference type="PROSITE" id="PS50102">
    <property type="entry name" value="RRM"/>
    <property type="match status" value="1"/>
</dbReference>
<evidence type="ECO:0000256" key="1">
    <source>
        <dbReference type="PROSITE-ProRule" id="PRU00176"/>
    </source>
</evidence>
<proteinExistence type="predicted"/>
<gene>
    <name evidence="3" type="primary">PLA2</name>
    <name evidence="3" type="ORF">MA16_Dca012881</name>
</gene>
<accession>A0A2I0VXR9</accession>
<keyword evidence="4" id="KW-1185">Reference proteome</keyword>
<dbReference type="InterPro" id="IPR012677">
    <property type="entry name" value="Nucleotide-bd_a/b_plait_sf"/>
</dbReference>